<accession>W0DDC5</accession>
<dbReference type="eggNOG" id="COG0755">
    <property type="taxonomic scope" value="Bacteria"/>
</dbReference>
<feature type="transmembrane region" description="Helical" evidence="6">
    <location>
        <begin position="213"/>
        <end position="234"/>
    </location>
</feature>
<dbReference type="GO" id="GO:0017004">
    <property type="term" value="P:cytochrome complex assembly"/>
    <property type="evidence" value="ECO:0007669"/>
    <property type="project" value="UniProtKB-KW"/>
</dbReference>
<dbReference type="Pfam" id="PF01578">
    <property type="entry name" value="Cytochrom_C_asm"/>
    <property type="match status" value="1"/>
</dbReference>
<evidence type="ECO:0000256" key="5">
    <source>
        <dbReference type="ARBA" id="ARBA00023136"/>
    </source>
</evidence>
<evidence type="ECO:0000256" key="3">
    <source>
        <dbReference type="ARBA" id="ARBA00022748"/>
    </source>
</evidence>
<evidence type="ECO:0000256" key="1">
    <source>
        <dbReference type="ARBA" id="ARBA00004141"/>
    </source>
</evidence>
<dbReference type="RefSeq" id="WP_025306686.1">
    <property type="nucleotide sequence ID" value="NZ_CP007028.1"/>
</dbReference>
<reference evidence="8 9" key="1">
    <citation type="submission" date="2013-12" db="EMBL/GenBank/DDBJ databases">
        <authorList>
            <consortium name="DOE Joint Genome Institute"/>
            <person name="Eisen J."/>
            <person name="Huntemann M."/>
            <person name="Han J."/>
            <person name="Chen A."/>
            <person name="Kyrpides N."/>
            <person name="Mavromatis K."/>
            <person name="Markowitz V."/>
            <person name="Palaniappan K."/>
            <person name="Ivanova N."/>
            <person name="Schaumberg A."/>
            <person name="Pati A."/>
            <person name="Liolios K."/>
            <person name="Nordberg H.P."/>
            <person name="Cantor M.N."/>
            <person name="Hua S.X."/>
            <person name="Woyke T."/>
        </authorList>
    </citation>
    <scope>NUCLEOTIDE SEQUENCE [LARGE SCALE GENOMIC DNA]</scope>
    <source>
        <strain evidence="8 9">DSM 23557</strain>
    </source>
</reference>
<evidence type="ECO:0000256" key="6">
    <source>
        <dbReference type="SAM" id="Phobius"/>
    </source>
</evidence>
<evidence type="ECO:0000259" key="7">
    <source>
        <dbReference type="Pfam" id="PF01578"/>
    </source>
</evidence>
<keyword evidence="3" id="KW-0201">Cytochrome c-type biogenesis</keyword>
<evidence type="ECO:0000256" key="4">
    <source>
        <dbReference type="ARBA" id="ARBA00022989"/>
    </source>
</evidence>
<name>W0DDC5_9AQUI</name>
<feature type="transmembrane region" description="Helical" evidence="6">
    <location>
        <begin position="249"/>
        <end position="264"/>
    </location>
</feature>
<keyword evidence="5 6" id="KW-0472">Membrane</keyword>
<organism evidence="9">
    <name type="scientific">Thermocrinis ruber</name>
    <dbReference type="NCBI Taxonomy" id="75906"/>
    <lineage>
        <taxon>Bacteria</taxon>
        <taxon>Pseudomonadati</taxon>
        <taxon>Aquificota</taxon>
        <taxon>Aquificia</taxon>
        <taxon>Aquificales</taxon>
        <taxon>Aquificaceae</taxon>
        <taxon>Thermocrinis</taxon>
    </lineage>
</organism>
<gene>
    <name evidence="8" type="ORF">THERU_07860</name>
</gene>
<feature type="transmembrane region" description="Helical" evidence="6">
    <location>
        <begin position="130"/>
        <end position="148"/>
    </location>
</feature>
<dbReference type="GO" id="GO:0005886">
    <property type="term" value="C:plasma membrane"/>
    <property type="evidence" value="ECO:0007669"/>
    <property type="project" value="TreeGrafter"/>
</dbReference>
<sequence>MKEVSLKSGRSFALQGWLIPILGLLLSVILASLPYDNVFWYKSATLAYGLSAISYLAFLFLRERIIGNVATGILFLGLLLNLTGMIRRGWQTYEMGAFHPPWSNLFEALTFWSFIVGVIYLLLERKYGVKFLGALITPIIFGLSLFAITKANTEITPLMPALRSYWLYIHVITAFVGYAGFTVAFGGAVLYLLKAKYNLSFLPSLEVLDELSYKSVVIVFPIWTASIILGAAWANEAWGGYWSWDPKEVWSLIVWLFFGAYLHARQMLGWKGTKTAWILVFGFITVLICFFAINLFFPGLHSYATD</sequence>
<feature type="transmembrane region" description="Helical" evidence="6">
    <location>
        <begin position="12"/>
        <end position="33"/>
    </location>
</feature>
<proteinExistence type="predicted"/>
<dbReference type="InterPro" id="IPR045062">
    <property type="entry name" value="Cyt_c_biogenesis_CcsA/CcmC"/>
</dbReference>
<dbReference type="PANTHER" id="PTHR30071:SF1">
    <property type="entry name" value="CYTOCHROME B_B6 PROTEIN-RELATED"/>
    <property type="match status" value="1"/>
</dbReference>
<evidence type="ECO:0000313" key="9">
    <source>
        <dbReference type="Proteomes" id="UP000018914"/>
    </source>
</evidence>
<feature type="transmembrane region" description="Helical" evidence="6">
    <location>
        <begin position="105"/>
        <end position="123"/>
    </location>
</feature>
<keyword evidence="2 6" id="KW-0812">Transmembrane</keyword>
<keyword evidence="4 6" id="KW-1133">Transmembrane helix</keyword>
<comment type="subcellular location">
    <subcellularLocation>
        <location evidence="1">Membrane</location>
        <topology evidence="1">Multi-pass membrane protein</topology>
    </subcellularLocation>
</comment>
<feature type="transmembrane region" description="Helical" evidence="6">
    <location>
        <begin position="65"/>
        <end position="85"/>
    </location>
</feature>
<evidence type="ECO:0000313" key="8">
    <source>
        <dbReference type="EMBL" id="AHE96609.1"/>
    </source>
</evidence>
<dbReference type="OrthoDB" id="9814290at2"/>
<dbReference type="KEGG" id="trd:THERU_07860"/>
<dbReference type="InterPro" id="IPR002541">
    <property type="entry name" value="Cyt_c_assembly"/>
</dbReference>
<dbReference type="AlphaFoldDB" id="W0DDC5"/>
<dbReference type="PANTHER" id="PTHR30071">
    <property type="entry name" value="HEME EXPORTER PROTEIN C"/>
    <property type="match status" value="1"/>
</dbReference>
<evidence type="ECO:0000256" key="2">
    <source>
        <dbReference type="ARBA" id="ARBA00022692"/>
    </source>
</evidence>
<dbReference type="STRING" id="75906.THERU_07860"/>
<feature type="transmembrane region" description="Helical" evidence="6">
    <location>
        <begin position="168"/>
        <end position="193"/>
    </location>
</feature>
<dbReference type="InterPro" id="IPR017562">
    <property type="entry name" value="Cyt_c_biogenesis_CcsA"/>
</dbReference>
<feature type="transmembrane region" description="Helical" evidence="6">
    <location>
        <begin position="39"/>
        <end position="58"/>
    </location>
</feature>
<protein>
    <submittedName>
        <fullName evidence="8">Cytochrome C biogenesis protein</fullName>
    </submittedName>
</protein>
<feature type="domain" description="Cytochrome c assembly protein" evidence="7">
    <location>
        <begin position="102"/>
        <end position="301"/>
    </location>
</feature>
<dbReference type="GO" id="GO:0020037">
    <property type="term" value="F:heme binding"/>
    <property type="evidence" value="ECO:0007669"/>
    <property type="project" value="InterPro"/>
</dbReference>
<dbReference type="PATRIC" id="fig|75906.3.peg.1515"/>
<feature type="transmembrane region" description="Helical" evidence="6">
    <location>
        <begin position="276"/>
        <end position="297"/>
    </location>
</feature>
<dbReference type="NCBIfam" id="TIGR03144">
    <property type="entry name" value="cytochr_II_ccsB"/>
    <property type="match status" value="1"/>
</dbReference>
<keyword evidence="9" id="KW-1185">Reference proteome</keyword>
<dbReference type="Proteomes" id="UP000018914">
    <property type="component" value="Chromosome"/>
</dbReference>
<dbReference type="HOGENOM" id="CLU_049710_2_2_0"/>
<dbReference type="EMBL" id="CP007028">
    <property type="protein sequence ID" value="AHE96609.1"/>
    <property type="molecule type" value="Genomic_DNA"/>
</dbReference>